<evidence type="ECO:0000259" key="2">
    <source>
        <dbReference type="PROSITE" id="PS50846"/>
    </source>
</evidence>
<dbReference type="Pfam" id="PF00403">
    <property type="entry name" value="HMA"/>
    <property type="match status" value="2"/>
</dbReference>
<dbReference type="PROSITE" id="PS50846">
    <property type="entry name" value="HMA_2"/>
    <property type="match status" value="2"/>
</dbReference>
<dbReference type="PANTHER" id="PTHR46413:SF14">
    <property type="entry name" value="HEAVY METAL-ASSOCIATED DOMAIN PROTEIN"/>
    <property type="match status" value="1"/>
</dbReference>
<dbReference type="AlphaFoldDB" id="A0AAN9M500"/>
<keyword evidence="4" id="KW-1185">Reference proteome</keyword>
<dbReference type="InterPro" id="IPR036163">
    <property type="entry name" value="HMA_dom_sf"/>
</dbReference>
<protein>
    <recommendedName>
        <fullName evidence="2">HMA domain-containing protein</fullName>
    </recommendedName>
</protein>
<dbReference type="Proteomes" id="UP001367508">
    <property type="component" value="Unassembled WGS sequence"/>
</dbReference>
<proteinExistence type="predicted"/>
<sequence>MGEQKEQPKNETEKKPDEGAAKKDDGPAPVIYKLDLHCEGCVKKIKRTARHFEGVETVKADLSANKVTVTGKMDAAKLRDKLAEKTKKKVEIISPQPKKDAAAGEKPPEKKPDEKKPEDKKPAENKPKESTVVLKIRLHCDGCIAKIRRIIQKFKGVASVNLDGSKDLVTVKGTMDVKELVPYLSEKLKRNVEVVPPKKDDDKKEKEGGEKKEKDGGGEKKEKEEGKKEEAAAAKVEVNKMEHLYSMPPPSFWHDGHFPGQTSYPMEVHPGYANHYVEPGYVNQGYYPVQPPLPYYMNPHAPPPQMFSDENPNGCSIM</sequence>
<reference evidence="3 4" key="1">
    <citation type="submission" date="2024-01" db="EMBL/GenBank/DDBJ databases">
        <title>The genomes of 5 underutilized Papilionoideae crops provide insights into root nodulation and disease resistanc.</title>
        <authorList>
            <person name="Jiang F."/>
        </authorList>
    </citation>
    <scope>NUCLEOTIDE SEQUENCE [LARGE SCALE GENOMIC DNA]</scope>
    <source>
        <strain evidence="3">LVBAO_FW01</strain>
        <tissue evidence="3">Leaves</tissue>
    </source>
</reference>
<comment type="caution">
    <text evidence="3">The sequence shown here is derived from an EMBL/GenBank/DDBJ whole genome shotgun (WGS) entry which is preliminary data.</text>
</comment>
<evidence type="ECO:0000313" key="4">
    <source>
        <dbReference type="Proteomes" id="UP001367508"/>
    </source>
</evidence>
<feature type="region of interest" description="Disordered" evidence="1">
    <location>
        <begin position="1"/>
        <end position="29"/>
    </location>
</feature>
<dbReference type="SUPFAM" id="SSF55008">
    <property type="entry name" value="HMA, heavy metal-associated domain"/>
    <property type="match status" value="2"/>
</dbReference>
<feature type="domain" description="HMA" evidence="2">
    <location>
        <begin position="27"/>
        <end position="90"/>
    </location>
</feature>
<feature type="region of interest" description="Disordered" evidence="1">
    <location>
        <begin position="87"/>
        <end position="128"/>
    </location>
</feature>
<feature type="domain" description="HMA" evidence="2">
    <location>
        <begin position="129"/>
        <end position="200"/>
    </location>
</feature>
<name>A0AAN9M500_CANGL</name>
<accession>A0AAN9M500</accession>
<feature type="region of interest" description="Disordered" evidence="1">
    <location>
        <begin position="192"/>
        <end position="232"/>
    </location>
</feature>
<dbReference type="InterPro" id="IPR006121">
    <property type="entry name" value="HMA_dom"/>
</dbReference>
<gene>
    <name evidence="3" type="ORF">VNO77_16127</name>
</gene>
<organism evidence="3 4">
    <name type="scientific">Canavalia gladiata</name>
    <name type="common">Sword bean</name>
    <name type="synonym">Dolichos gladiatus</name>
    <dbReference type="NCBI Taxonomy" id="3824"/>
    <lineage>
        <taxon>Eukaryota</taxon>
        <taxon>Viridiplantae</taxon>
        <taxon>Streptophyta</taxon>
        <taxon>Embryophyta</taxon>
        <taxon>Tracheophyta</taxon>
        <taxon>Spermatophyta</taxon>
        <taxon>Magnoliopsida</taxon>
        <taxon>eudicotyledons</taxon>
        <taxon>Gunneridae</taxon>
        <taxon>Pentapetalae</taxon>
        <taxon>rosids</taxon>
        <taxon>fabids</taxon>
        <taxon>Fabales</taxon>
        <taxon>Fabaceae</taxon>
        <taxon>Papilionoideae</taxon>
        <taxon>50 kb inversion clade</taxon>
        <taxon>NPAAA clade</taxon>
        <taxon>indigoferoid/millettioid clade</taxon>
        <taxon>Phaseoleae</taxon>
        <taxon>Canavalia</taxon>
    </lineage>
</organism>
<evidence type="ECO:0000313" key="3">
    <source>
        <dbReference type="EMBL" id="KAK7345523.1"/>
    </source>
</evidence>
<evidence type="ECO:0000256" key="1">
    <source>
        <dbReference type="SAM" id="MobiDB-lite"/>
    </source>
</evidence>
<dbReference type="PANTHER" id="PTHR46413">
    <property type="entry name" value="HEAVY METAL-ASSOCIATED ISOPRENYLATED PLANT PROTEIN 6"/>
    <property type="match status" value="1"/>
</dbReference>
<feature type="compositionally biased region" description="Basic and acidic residues" evidence="1">
    <location>
        <begin position="1"/>
        <end position="26"/>
    </location>
</feature>
<dbReference type="Gene3D" id="3.30.70.100">
    <property type="match status" value="2"/>
</dbReference>
<dbReference type="GO" id="GO:0046872">
    <property type="term" value="F:metal ion binding"/>
    <property type="evidence" value="ECO:0007669"/>
    <property type="project" value="InterPro"/>
</dbReference>
<dbReference type="CDD" id="cd00371">
    <property type="entry name" value="HMA"/>
    <property type="match status" value="2"/>
</dbReference>
<dbReference type="EMBL" id="JAYMYQ010000003">
    <property type="protein sequence ID" value="KAK7345523.1"/>
    <property type="molecule type" value="Genomic_DNA"/>
</dbReference>
<dbReference type="InterPro" id="IPR044594">
    <property type="entry name" value="HIPP01/3/5/6"/>
</dbReference>